<feature type="transmembrane region" description="Helical" evidence="7">
    <location>
        <begin position="183"/>
        <end position="202"/>
    </location>
</feature>
<feature type="transmembrane region" description="Helical" evidence="7">
    <location>
        <begin position="231"/>
        <end position="249"/>
    </location>
</feature>
<feature type="transmembrane region" description="Helical" evidence="7">
    <location>
        <begin position="369"/>
        <end position="397"/>
    </location>
</feature>
<dbReference type="CDD" id="cd17341">
    <property type="entry name" value="MFS_NRT2_like"/>
    <property type="match status" value="1"/>
</dbReference>
<sequence>MAVNSQMEPEDRSRGANRILAIATIGFTLCFAVWVVFAIIGLPARQELGLSDSQFALLVATPILTGSLLRIPLGILADMFGGRRVFTVLLLVTAVPVYLVSKADSYVELLIAALFIGLSGAAFAVGIAWVSAWYPHERKGYALGMFGAGNVGASITKLLAPTLVTAVSVGGLAGGHIPGGWRFVPFFYAVLLAVMAVLLWTLTPSHDIKPGRGRPLGELLMPLRHIRVWRFGYYYVVVFGAYVALALWLPKYYVDVFGVDLKVAGALTALFIFPASLLRPVGGHLADRIGARRVMHWVFAMIAVASLLLSFPNGHLTLHQTKTAEVREILPFDQNIWLFTMLVFIIGIAMGIGKAAVYRYIPDYFENDVGSVGGLVGAVGGLGGFYLPLLFAGALFLTNLPTSAFFVLFLFSSAAWVWLHLTVLRILRSAAPHLDHEFEQREHPVGTP</sequence>
<name>A0A381UGR6_9ZZZZ</name>
<feature type="transmembrane region" description="Helical" evidence="7">
    <location>
        <begin position="85"/>
        <end position="103"/>
    </location>
</feature>
<feature type="transmembrane region" description="Helical" evidence="7">
    <location>
        <begin position="155"/>
        <end position="177"/>
    </location>
</feature>
<dbReference type="GO" id="GO:0042128">
    <property type="term" value="P:nitrate assimilation"/>
    <property type="evidence" value="ECO:0007669"/>
    <property type="project" value="UniProtKB-KW"/>
</dbReference>
<dbReference type="AlphaFoldDB" id="A0A381UGR6"/>
<keyword evidence="3 7" id="KW-0812">Transmembrane</keyword>
<proteinExistence type="inferred from homology"/>
<protein>
    <recommendedName>
        <fullName evidence="8">Major facilitator superfamily (MFS) profile domain-containing protein</fullName>
    </recommendedName>
</protein>
<keyword evidence="6 7" id="KW-0472">Membrane</keyword>
<accession>A0A381UGR6</accession>
<feature type="transmembrane region" description="Helical" evidence="7">
    <location>
        <begin position="261"/>
        <end position="282"/>
    </location>
</feature>
<dbReference type="InterPro" id="IPR011701">
    <property type="entry name" value="MFS"/>
</dbReference>
<dbReference type="PROSITE" id="PS50850">
    <property type="entry name" value="MFS"/>
    <property type="match status" value="1"/>
</dbReference>
<feature type="transmembrane region" description="Helical" evidence="7">
    <location>
        <begin position="294"/>
        <end position="316"/>
    </location>
</feature>
<feature type="transmembrane region" description="Helical" evidence="7">
    <location>
        <begin position="403"/>
        <end position="424"/>
    </location>
</feature>
<evidence type="ECO:0000256" key="3">
    <source>
        <dbReference type="ARBA" id="ARBA00022692"/>
    </source>
</evidence>
<evidence type="ECO:0000256" key="6">
    <source>
        <dbReference type="ARBA" id="ARBA00023136"/>
    </source>
</evidence>
<evidence type="ECO:0000256" key="2">
    <source>
        <dbReference type="ARBA" id="ARBA00008432"/>
    </source>
</evidence>
<dbReference type="GO" id="GO:0015112">
    <property type="term" value="F:nitrate transmembrane transporter activity"/>
    <property type="evidence" value="ECO:0007669"/>
    <property type="project" value="InterPro"/>
</dbReference>
<feature type="domain" description="Major facilitator superfamily (MFS) profile" evidence="8">
    <location>
        <begin position="18"/>
        <end position="430"/>
    </location>
</feature>
<evidence type="ECO:0000256" key="5">
    <source>
        <dbReference type="ARBA" id="ARBA00023063"/>
    </source>
</evidence>
<evidence type="ECO:0000256" key="4">
    <source>
        <dbReference type="ARBA" id="ARBA00022989"/>
    </source>
</evidence>
<keyword evidence="5" id="KW-0534">Nitrate assimilation</keyword>
<comment type="similarity">
    <text evidence="2">Belongs to the major facilitator superfamily. Nitrate/nitrite porter (TC 2.A.1.8) family.</text>
</comment>
<dbReference type="PANTHER" id="PTHR23515">
    <property type="entry name" value="HIGH-AFFINITY NITRATE TRANSPORTER 2.3"/>
    <property type="match status" value="1"/>
</dbReference>
<evidence type="ECO:0000256" key="7">
    <source>
        <dbReference type="SAM" id="Phobius"/>
    </source>
</evidence>
<keyword evidence="4 7" id="KW-1133">Transmembrane helix</keyword>
<evidence type="ECO:0000313" key="9">
    <source>
        <dbReference type="EMBL" id="SVA25913.1"/>
    </source>
</evidence>
<evidence type="ECO:0000259" key="8">
    <source>
        <dbReference type="PROSITE" id="PS50850"/>
    </source>
</evidence>
<dbReference type="SUPFAM" id="SSF103473">
    <property type="entry name" value="MFS general substrate transporter"/>
    <property type="match status" value="1"/>
</dbReference>
<feature type="transmembrane region" description="Helical" evidence="7">
    <location>
        <begin position="54"/>
        <end position="73"/>
    </location>
</feature>
<reference evidence="9" key="1">
    <citation type="submission" date="2018-05" db="EMBL/GenBank/DDBJ databases">
        <authorList>
            <person name="Lanie J.A."/>
            <person name="Ng W.-L."/>
            <person name="Kazmierczak K.M."/>
            <person name="Andrzejewski T.M."/>
            <person name="Davidsen T.M."/>
            <person name="Wayne K.J."/>
            <person name="Tettelin H."/>
            <person name="Glass J.I."/>
            <person name="Rusch D."/>
            <person name="Podicherti R."/>
            <person name="Tsui H.-C.T."/>
            <person name="Winkler M.E."/>
        </authorList>
    </citation>
    <scope>NUCLEOTIDE SEQUENCE</scope>
</reference>
<dbReference type="InterPro" id="IPR036259">
    <property type="entry name" value="MFS_trans_sf"/>
</dbReference>
<feature type="transmembrane region" description="Helical" evidence="7">
    <location>
        <begin position="109"/>
        <end position="134"/>
    </location>
</feature>
<organism evidence="9">
    <name type="scientific">marine metagenome</name>
    <dbReference type="NCBI Taxonomy" id="408172"/>
    <lineage>
        <taxon>unclassified sequences</taxon>
        <taxon>metagenomes</taxon>
        <taxon>ecological metagenomes</taxon>
    </lineage>
</organism>
<evidence type="ECO:0000256" key="1">
    <source>
        <dbReference type="ARBA" id="ARBA00004141"/>
    </source>
</evidence>
<dbReference type="GO" id="GO:0016020">
    <property type="term" value="C:membrane"/>
    <property type="evidence" value="ECO:0007669"/>
    <property type="project" value="UniProtKB-SubCell"/>
</dbReference>
<dbReference type="InterPro" id="IPR044772">
    <property type="entry name" value="NO3_transporter"/>
</dbReference>
<gene>
    <name evidence="9" type="ORF">METZ01_LOCUS78767</name>
</gene>
<feature type="transmembrane region" description="Helical" evidence="7">
    <location>
        <begin position="336"/>
        <end position="357"/>
    </location>
</feature>
<dbReference type="EMBL" id="UINC01006170">
    <property type="protein sequence ID" value="SVA25913.1"/>
    <property type="molecule type" value="Genomic_DNA"/>
</dbReference>
<dbReference type="Gene3D" id="1.20.1250.20">
    <property type="entry name" value="MFS general substrate transporter like domains"/>
    <property type="match status" value="2"/>
</dbReference>
<dbReference type="Pfam" id="PF07690">
    <property type="entry name" value="MFS_1"/>
    <property type="match status" value="1"/>
</dbReference>
<dbReference type="InterPro" id="IPR020846">
    <property type="entry name" value="MFS_dom"/>
</dbReference>
<comment type="subcellular location">
    <subcellularLocation>
        <location evidence="1">Membrane</location>
        <topology evidence="1">Multi-pass membrane protein</topology>
    </subcellularLocation>
</comment>
<feature type="transmembrane region" description="Helical" evidence="7">
    <location>
        <begin position="20"/>
        <end position="42"/>
    </location>
</feature>